<evidence type="ECO:0000313" key="2">
    <source>
        <dbReference type="Proteomes" id="UP000239156"/>
    </source>
</evidence>
<dbReference type="SMART" id="SM00717">
    <property type="entry name" value="SANT"/>
    <property type="match status" value="1"/>
</dbReference>
<dbReference type="InterPro" id="IPR001005">
    <property type="entry name" value="SANT/Myb"/>
</dbReference>
<dbReference type="SUPFAM" id="SSF46689">
    <property type="entry name" value="Homeodomain-like"/>
    <property type="match status" value="1"/>
</dbReference>
<keyword evidence="2" id="KW-1185">Reference proteome</keyword>
<dbReference type="FunFam" id="1.10.10.60:FF:000115">
    <property type="entry name" value="Transcriptional adapter 2"/>
    <property type="match status" value="1"/>
</dbReference>
<comment type="caution">
    <text evidence="1">The sequence shown here is derived from an EMBL/GenBank/DDBJ whole genome shotgun (WGS) entry which is preliminary data.</text>
</comment>
<accession>A0A2S4W684</accession>
<dbReference type="InterPro" id="IPR017884">
    <property type="entry name" value="SANT_dom"/>
</dbReference>
<gene>
    <name evidence="1" type="ORF">PSTT_00652</name>
</gene>
<dbReference type="GO" id="GO:0003713">
    <property type="term" value="F:transcription coactivator activity"/>
    <property type="evidence" value="ECO:0007669"/>
    <property type="project" value="TreeGrafter"/>
</dbReference>
<dbReference type="Pfam" id="PF00249">
    <property type="entry name" value="Myb_DNA-binding"/>
    <property type="match status" value="1"/>
</dbReference>
<dbReference type="PANTHER" id="PTHR12374:SF20">
    <property type="entry name" value="TRANSCRIPTIONAL ADAPTER 2-ALPHA"/>
    <property type="match status" value="1"/>
</dbReference>
<dbReference type="AlphaFoldDB" id="A0A2S4W684"/>
<feature type="non-terminal residue" evidence="1">
    <location>
        <position position="1"/>
    </location>
</feature>
<reference evidence="1" key="1">
    <citation type="submission" date="2017-12" db="EMBL/GenBank/DDBJ databases">
        <title>Gene loss provides genomic basis for host adaptation in cereal stripe rust fungi.</title>
        <authorList>
            <person name="Xia C."/>
        </authorList>
    </citation>
    <scope>NUCLEOTIDE SEQUENCE [LARGE SCALE GENOMIC DNA]</scope>
    <source>
        <strain evidence="1">93-210</strain>
    </source>
</reference>
<dbReference type="CDD" id="cd00167">
    <property type="entry name" value="SANT"/>
    <property type="match status" value="1"/>
</dbReference>
<dbReference type="GO" id="GO:0003682">
    <property type="term" value="F:chromatin binding"/>
    <property type="evidence" value="ECO:0007669"/>
    <property type="project" value="TreeGrafter"/>
</dbReference>
<dbReference type="Gene3D" id="1.10.10.60">
    <property type="entry name" value="Homeodomain-like"/>
    <property type="match status" value="1"/>
</dbReference>
<dbReference type="OrthoDB" id="270417at2759"/>
<dbReference type="PANTHER" id="PTHR12374">
    <property type="entry name" value="TRANSCRIPTIONAL ADAPTOR 2 ADA2 -RELATED"/>
    <property type="match status" value="1"/>
</dbReference>
<dbReference type="EMBL" id="PKSL01000003">
    <property type="protein sequence ID" value="POW17294.1"/>
    <property type="molecule type" value="Genomic_DNA"/>
</dbReference>
<proteinExistence type="predicted"/>
<dbReference type="GO" id="GO:0070461">
    <property type="term" value="C:SAGA-type complex"/>
    <property type="evidence" value="ECO:0007669"/>
    <property type="project" value="TreeGrafter"/>
</dbReference>
<dbReference type="GO" id="GO:0005634">
    <property type="term" value="C:nucleus"/>
    <property type="evidence" value="ECO:0007669"/>
    <property type="project" value="TreeGrafter"/>
</dbReference>
<dbReference type="GO" id="GO:0006357">
    <property type="term" value="P:regulation of transcription by RNA polymerase II"/>
    <property type="evidence" value="ECO:0007669"/>
    <property type="project" value="TreeGrafter"/>
</dbReference>
<sequence length="231" mass="25913">KEIGQHKAWHDYHIIEPHLVPILTKDWGADEELLLIEACQIYGLGNWSDIADHMGNNRTKEEVEQHYLDVSIGSNDYPFPSIGWRKKITFLAQEITTSEKETEFLSKFPAVFLSRAFTAKASPENLPEEGDQAEQKDENDAAHNQDDEMTCEDSAKKQKCGVGSGAGKTTQRTDEHTTRNEAAQETDGKAIETNERDSMPLSSVDPLQIAASPKQNAKSKQKEKEEQKADK</sequence>
<dbReference type="PROSITE" id="PS50090">
    <property type="entry name" value="MYB_LIKE"/>
    <property type="match status" value="1"/>
</dbReference>
<dbReference type="InterPro" id="IPR009057">
    <property type="entry name" value="Homeodomain-like_sf"/>
</dbReference>
<protein>
    <submittedName>
        <fullName evidence="1">Uncharacterized protein</fullName>
    </submittedName>
</protein>
<dbReference type="Proteomes" id="UP000239156">
    <property type="component" value="Unassembled WGS sequence"/>
</dbReference>
<organism evidence="1 2">
    <name type="scientific">Puccinia striiformis</name>
    <dbReference type="NCBI Taxonomy" id="27350"/>
    <lineage>
        <taxon>Eukaryota</taxon>
        <taxon>Fungi</taxon>
        <taxon>Dikarya</taxon>
        <taxon>Basidiomycota</taxon>
        <taxon>Pucciniomycotina</taxon>
        <taxon>Pucciniomycetes</taxon>
        <taxon>Pucciniales</taxon>
        <taxon>Pucciniaceae</taxon>
        <taxon>Puccinia</taxon>
    </lineage>
</organism>
<dbReference type="PROSITE" id="PS51293">
    <property type="entry name" value="SANT"/>
    <property type="match status" value="1"/>
</dbReference>
<evidence type="ECO:0000313" key="1">
    <source>
        <dbReference type="EMBL" id="POW17294.1"/>
    </source>
</evidence>
<dbReference type="GO" id="GO:0006338">
    <property type="term" value="P:chromatin remodeling"/>
    <property type="evidence" value="ECO:0007669"/>
    <property type="project" value="TreeGrafter"/>
</dbReference>
<feature type="non-terminal residue" evidence="1">
    <location>
        <position position="231"/>
    </location>
</feature>
<dbReference type="VEuPathDB" id="FungiDB:PSTT_00652"/>
<dbReference type="VEuPathDB" id="FungiDB:PSHT_05731"/>
<name>A0A2S4W684_9BASI</name>